<reference evidence="1" key="1">
    <citation type="submission" date="2021-02" db="EMBL/GenBank/DDBJ databases">
        <authorList>
            <person name="Dougan E. K."/>
            <person name="Rhodes N."/>
            <person name="Thang M."/>
            <person name="Chan C."/>
        </authorList>
    </citation>
    <scope>NUCLEOTIDE SEQUENCE</scope>
</reference>
<dbReference type="AlphaFoldDB" id="A0A812IS73"/>
<evidence type="ECO:0000313" key="1">
    <source>
        <dbReference type="EMBL" id="CAE7176899.1"/>
    </source>
</evidence>
<comment type="caution">
    <text evidence="1">The sequence shown here is derived from an EMBL/GenBank/DDBJ whole genome shotgun (WGS) entry which is preliminary data.</text>
</comment>
<dbReference type="OrthoDB" id="10477190at2759"/>
<evidence type="ECO:0000313" key="2">
    <source>
        <dbReference type="Proteomes" id="UP000649617"/>
    </source>
</evidence>
<protein>
    <submittedName>
        <fullName evidence="1">Uncharacterized protein</fullName>
    </submittedName>
</protein>
<keyword evidence="2" id="KW-1185">Reference proteome</keyword>
<gene>
    <name evidence="1" type="ORF">SPIL2461_LOCUS936</name>
</gene>
<dbReference type="InterPro" id="IPR009091">
    <property type="entry name" value="RCC1/BLIP-II"/>
</dbReference>
<dbReference type="EMBL" id="CAJNIZ010000861">
    <property type="protein sequence ID" value="CAE7176899.1"/>
    <property type="molecule type" value="Genomic_DNA"/>
</dbReference>
<sequence>MLLQPPSDLPAFKELRMGMRVGCGIEKSGTAITCWGVLISNEEGKTWRQETGAITQLTVGDRWICVLTSAKGVKCWDMLRSRPTSAIEEFKVPELPPILQVKASERQICARDEDGKVHCFGEMSYEVPTHRFKFLGASIWWFCGVTTDGILYQWRDRRDSANLETPLDDVKVETCSSGSYGGLALDAAGVAHGYGNMKPFWATPPEDK</sequence>
<dbReference type="Gene3D" id="2.130.10.30">
    <property type="entry name" value="Regulator of chromosome condensation 1/beta-lactamase-inhibitor protein II"/>
    <property type="match status" value="1"/>
</dbReference>
<proteinExistence type="predicted"/>
<accession>A0A812IS73</accession>
<dbReference type="Proteomes" id="UP000649617">
    <property type="component" value="Unassembled WGS sequence"/>
</dbReference>
<organism evidence="1 2">
    <name type="scientific">Symbiodinium pilosum</name>
    <name type="common">Dinoflagellate</name>
    <dbReference type="NCBI Taxonomy" id="2952"/>
    <lineage>
        <taxon>Eukaryota</taxon>
        <taxon>Sar</taxon>
        <taxon>Alveolata</taxon>
        <taxon>Dinophyceae</taxon>
        <taxon>Suessiales</taxon>
        <taxon>Symbiodiniaceae</taxon>
        <taxon>Symbiodinium</taxon>
    </lineage>
</organism>
<name>A0A812IS73_SYMPI</name>
<dbReference type="SUPFAM" id="SSF50985">
    <property type="entry name" value="RCC1/BLIP-II"/>
    <property type="match status" value="1"/>
</dbReference>